<keyword evidence="2" id="KW-1185">Reference proteome</keyword>
<gene>
    <name evidence="1" type="ORF">BaRGS_00019856</name>
</gene>
<accession>A0ABD0KP77</accession>
<comment type="caution">
    <text evidence="1">The sequence shown here is derived from an EMBL/GenBank/DDBJ whole genome shotgun (WGS) entry which is preliminary data.</text>
</comment>
<reference evidence="1 2" key="1">
    <citation type="journal article" date="2023" name="Sci. Data">
        <title>Genome assembly of the Korean intertidal mud-creeper Batillaria attramentaria.</title>
        <authorList>
            <person name="Patra A.K."/>
            <person name="Ho P.T."/>
            <person name="Jun S."/>
            <person name="Lee S.J."/>
            <person name="Kim Y."/>
            <person name="Won Y.J."/>
        </authorList>
    </citation>
    <scope>NUCLEOTIDE SEQUENCE [LARGE SCALE GENOMIC DNA]</scope>
    <source>
        <strain evidence="1">Wonlab-2016</strain>
    </source>
</reference>
<evidence type="ECO:0000313" key="1">
    <source>
        <dbReference type="EMBL" id="KAK7488899.1"/>
    </source>
</evidence>
<dbReference type="Proteomes" id="UP001519460">
    <property type="component" value="Unassembled WGS sequence"/>
</dbReference>
<proteinExistence type="predicted"/>
<protein>
    <submittedName>
        <fullName evidence="1">Uncharacterized protein</fullName>
    </submittedName>
</protein>
<evidence type="ECO:0000313" key="2">
    <source>
        <dbReference type="Proteomes" id="UP001519460"/>
    </source>
</evidence>
<dbReference type="AlphaFoldDB" id="A0ABD0KP77"/>
<organism evidence="1 2">
    <name type="scientific">Batillaria attramentaria</name>
    <dbReference type="NCBI Taxonomy" id="370345"/>
    <lineage>
        <taxon>Eukaryota</taxon>
        <taxon>Metazoa</taxon>
        <taxon>Spiralia</taxon>
        <taxon>Lophotrochozoa</taxon>
        <taxon>Mollusca</taxon>
        <taxon>Gastropoda</taxon>
        <taxon>Caenogastropoda</taxon>
        <taxon>Sorbeoconcha</taxon>
        <taxon>Cerithioidea</taxon>
        <taxon>Batillariidae</taxon>
        <taxon>Batillaria</taxon>
    </lineage>
</organism>
<name>A0ABD0KP77_9CAEN</name>
<sequence length="65" mass="6940">MSNREKAMGMDRALTSKARAVLVRESHYRDSFGDSAADGALTSCVGRGRGISFHRTAVSDGHDLG</sequence>
<dbReference type="EMBL" id="JACVVK020000145">
    <property type="protein sequence ID" value="KAK7488899.1"/>
    <property type="molecule type" value="Genomic_DNA"/>
</dbReference>